<protein>
    <submittedName>
        <fullName evidence="2">Uncharacterized protein</fullName>
    </submittedName>
</protein>
<reference evidence="2" key="1">
    <citation type="journal article" date="2015" name="Proc. Natl. Acad. Sci. U.S.A.">
        <title>Networks of energetic and metabolic interactions define dynamics in microbial communities.</title>
        <authorList>
            <person name="Embree M."/>
            <person name="Liu J.K."/>
            <person name="Al-Bassam M.M."/>
            <person name="Zengler K."/>
        </authorList>
    </citation>
    <scope>NUCLEOTIDE SEQUENCE</scope>
</reference>
<evidence type="ECO:0000256" key="1">
    <source>
        <dbReference type="SAM" id="Phobius"/>
    </source>
</evidence>
<keyword evidence="1" id="KW-1133">Transmembrane helix</keyword>
<comment type="caution">
    <text evidence="2">The sequence shown here is derived from an EMBL/GenBank/DDBJ whole genome shotgun (WGS) entry which is preliminary data.</text>
</comment>
<name>A0A0W8FUP2_9ZZZZ</name>
<evidence type="ECO:0000313" key="2">
    <source>
        <dbReference type="EMBL" id="KUG24599.1"/>
    </source>
</evidence>
<dbReference type="AlphaFoldDB" id="A0A0W8FUP2"/>
<organism evidence="2">
    <name type="scientific">hydrocarbon metagenome</name>
    <dbReference type="NCBI Taxonomy" id="938273"/>
    <lineage>
        <taxon>unclassified sequences</taxon>
        <taxon>metagenomes</taxon>
        <taxon>ecological metagenomes</taxon>
    </lineage>
</organism>
<keyword evidence="1" id="KW-0812">Transmembrane</keyword>
<feature type="transmembrane region" description="Helical" evidence="1">
    <location>
        <begin position="12"/>
        <end position="35"/>
    </location>
</feature>
<dbReference type="EMBL" id="LNQE01000842">
    <property type="protein sequence ID" value="KUG24599.1"/>
    <property type="molecule type" value="Genomic_DNA"/>
</dbReference>
<gene>
    <name evidence="2" type="ORF">ASZ90_005593</name>
</gene>
<accession>A0A0W8FUP2</accession>
<sequence>MNVVMLKFFSGYLGYSPLVVQVIAVMIIALLLFLTQKLWVFRVRRGSVHYKQAL</sequence>
<keyword evidence="1" id="KW-0472">Membrane</keyword>
<proteinExistence type="predicted"/>